<organism evidence="1 2">
    <name type="scientific">Pinctada imbricata</name>
    <name type="common">Atlantic pearl-oyster</name>
    <name type="synonym">Pinctada martensii</name>
    <dbReference type="NCBI Taxonomy" id="66713"/>
    <lineage>
        <taxon>Eukaryota</taxon>
        <taxon>Metazoa</taxon>
        <taxon>Spiralia</taxon>
        <taxon>Lophotrochozoa</taxon>
        <taxon>Mollusca</taxon>
        <taxon>Bivalvia</taxon>
        <taxon>Autobranchia</taxon>
        <taxon>Pteriomorphia</taxon>
        <taxon>Pterioida</taxon>
        <taxon>Pterioidea</taxon>
        <taxon>Pteriidae</taxon>
        <taxon>Pinctada</taxon>
    </lineage>
</organism>
<evidence type="ECO:0000313" key="1">
    <source>
        <dbReference type="EMBL" id="KAK3108261.1"/>
    </source>
</evidence>
<accession>A0AA88YUN7</accession>
<name>A0AA88YUN7_PINIB</name>
<proteinExistence type="predicted"/>
<dbReference type="AlphaFoldDB" id="A0AA88YUN7"/>
<keyword evidence="2" id="KW-1185">Reference proteome</keyword>
<evidence type="ECO:0000313" key="2">
    <source>
        <dbReference type="Proteomes" id="UP001186944"/>
    </source>
</evidence>
<dbReference type="InterPro" id="IPR012340">
    <property type="entry name" value="NA-bd_OB-fold"/>
</dbReference>
<dbReference type="Proteomes" id="UP001186944">
    <property type="component" value="Unassembled WGS sequence"/>
</dbReference>
<reference evidence="1" key="1">
    <citation type="submission" date="2019-08" db="EMBL/GenBank/DDBJ databases">
        <title>The improved chromosome-level genome for the pearl oyster Pinctada fucata martensii using PacBio sequencing and Hi-C.</title>
        <authorList>
            <person name="Zheng Z."/>
        </authorList>
    </citation>
    <scope>NUCLEOTIDE SEQUENCE</scope>
    <source>
        <strain evidence="1">ZZ-2019</strain>
        <tissue evidence="1">Adductor muscle</tissue>
    </source>
</reference>
<dbReference type="Gene3D" id="2.40.50.140">
    <property type="entry name" value="Nucleic acid-binding proteins"/>
    <property type="match status" value="1"/>
</dbReference>
<sequence>MSLEEALKNAKGAPYRKPIIAVVCGVSDPITYKKESGEEKQLVTIGLADHSTIVKCLLYDISKLKDMKEGNTVLILNSITKQLHKKL</sequence>
<comment type="caution">
    <text evidence="1">The sequence shown here is derived from an EMBL/GenBank/DDBJ whole genome shotgun (WGS) entry which is preliminary data.</text>
</comment>
<dbReference type="EMBL" id="VSWD01000001">
    <property type="protein sequence ID" value="KAK3108261.1"/>
    <property type="molecule type" value="Genomic_DNA"/>
</dbReference>
<gene>
    <name evidence="1" type="ORF">FSP39_004350</name>
</gene>
<protein>
    <submittedName>
        <fullName evidence="1">Uncharacterized protein</fullName>
    </submittedName>
</protein>